<gene>
    <name evidence="1" type="ORF">AU467_31260</name>
</gene>
<dbReference type="PANTHER" id="PTHR37936:SF3">
    <property type="entry name" value="TRANSPOSASE INSC FOR INSERTION ELEMENT IS2A-RELATED"/>
    <property type="match status" value="1"/>
</dbReference>
<dbReference type="InterPro" id="IPR010921">
    <property type="entry name" value="Trp_repressor/repl_initiator"/>
</dbReference>
<organism evidence="1 2">
    <name type="scientific">Rhizobium loti</name>
    <name type="common">Mesorhizobium loti</name>
    <dbReference type="NCBI Taxonomy" id="381"/>
    <lineage>
        <taxon>Bacteria</taxon>
        <taxon>Pseudomonadati</taxon>
        <taxon>Pseudomonadota</taxon>
        <taxon>Alphaproteobacteria</taxon>
        <taxon>Hyphomicrobiales</taxon>
        <taxon>Phyllobacteriaceae</taxon>
        <taxon>Mesorhizobium</taxon>
    </lineage>
</organism>
<dbReference type="GO" id="GO:0006313">
    <property type="term" value="P:DNA transposition"/>
    <property type="evidence" value="ECO:0007669"/>
    <property type="project" value="InterPro"/>
</dbReference>
<proteinExistence type="predicted"/>
<evidence type="ECO:0000313" key="1">
    <source>
        <dbReference type="EMBL" id="KUM24292.1"/>
    </source>
</evidence>
<dbReference type="PANTHER" id="PTHR37936">
    <property type="entry name" value="TRANSPOSASE INSC FOR INSERTION ELEMENT IS2A-RELATED"/>
    <property type="match status" value="1"/>
</dbReference>
<comment type="caution">
    <text evidence="1">The sequence shown here is derived from an EMBL/GenBank/DDBJ whole genome shotgun (WGS) entry which is preliminary data.</text>
</comment>
<dbReference type="AlphaFoldDB" id="A0A117N2A7"/>
<dbReference type="GO" id="GO:0004803">
    <property type="term" value="F:transposase activity"/>
    <property type="evidence" value="ECO:0007669"/>
    <property type="project" value="InterPro"/>
</dbReference>
<reference evidence="1 2" key="1">
    <citation type="submission" date="2015-12" db="EMBL/GenBank/DDBJ databases">
        <title>Draft genome sequence of Mesorhizobium sp. UFLA 01-765, a multitolerant efficient symbiont and plant-growth promoting strain isolated from Zn-mining soil using Leucaena leucocephala as a trap plant.</title>
        <authorList>
            <person name="Rangel W.M."/>
            <person name="Thijs S."/>
            <person name="Longatti S.M."/>
            <person name="Moreira F.M."/>
            <person name="Weyens N."/>
            <person name="Vangronsveld J."/>
            <person name="Van Hamme J.D."/>
            <person name="Bottos E.M."/>
            <person name="Rineau F."/>
        </authorList>
    </citation>
    <scope>NUCLEOTIDE SEQUENCE [LARGE SCALE GENOMIC DNA]</scope>
    <source>
        <strain evidence="1 2">UFLA 01-765</strain>
    </source>
</reference>
<dbReference type="EMBL" id="LPWA01000141">
    <property type="protein sequence ID" value="KUM24292.1"/>
    <property type="molecule type" value="Genomic_DNA"/>
</dbReference>
<name>A0A117N2A7_RHILI</name>
<sequence>MTFEHARGDMVAEMGGAAPAEDCAAVPGRIRQRRPWSCAEKRALVDLANAAGSSVTEVAQAFGVAPSQLYAWRKQMAGGELDADRAMATFARIEVNDLPEVERPVAECPDPAGRIVVAFPGGARLRIDGTVDPTALRIILADLAR</sequence>
<dbReference type="NCBIfam" id="NF047595">
    <property type="entry name" value="IS66_ISRel24_TnpA"/>
    <property type="match status" value="1"/>
</dbReference>
<evidence type="ECO:0000313" key="2">
    <source>
        <dbReference type="Proteomes" id="UP000053176"/>
    </source>
</evidence>
<dbReference type="GO" id="GO:0043565">
    <property type="term" value="F:sequence-specific DNA binding"/>
    <property type="evidence" value="ECO:0007669"/>
    <property type="project" value="InterPro"/>
</dbReference>
<evidence type="ECO:0008006" key="3">
    <source>
        <dbReference type="Google" id="ProtNLM"/>
    </source>
</evidence>
<dbReference type="OrthoDB" id="8080802at2"/>
<protein>
    <recommendedName>
        <fullName evidence="3">Transposase</fullName>
    </recommendedName>
</protein>
<dbReference type="Proteomes" id="UP000053176">
    <property type="component" value="Unassembled WGS sequence"/>
</dbReference>
<dbReference type="SUPFAM" id="SSF48295">
    <property type="entry name" value="TrpR-like"/>
    <property type="match status" value="1"/>
</dbReference>
<accession>A0A117N2A7</accession>
<dbReference type="Pfam" id="PF01527">
    <property type="entry name" value="HTH_Tnp_1"/>
    <property type="match status" value="1"/>
</dbReference>
<dbReference type="InterPro" id="IPR002514">
    <property type="entry name" value="Transposase_8"/>
</dbReference>